<evidence type="ECO:0000256" key="1">
    <source>
        <dbReference type="SAM" id="SignalP"/>
    </source>
</evidence>
<keyword evidence="1" id="KW-0732">Signal</keyword>
<reference evidence="2" key="1">
    <citation type="submission" date="2023-03" db="EMBL/GenBank/DDBJ databases">
        <title>Massive genome expansion in bonnet fungi (Mycena s.s.) driven by repeated elements and novel gene families across ecological guilds.</title>
        <authorList>
            <consortium name="Lawrence Berkeley National Laboratory"/>
            <person name="Harder C.B."/>
            <person name="Miyauchi S."/>
            <person name="Viragh M."/>
            <person name="Kuo A."/>
            <person name="Thoen E."/>
            <person name="Andreopoulos B."/>
            <person name="Lu D."/>
            <person name="Skrede I."/>
            <person name="Drula E."/>
            <person name="Henrissat B."/>
            <person name="Morin E."/>
            <person name="Kohler A."/>
            <person name="Barry K."/>
            <person name="LaButti K."/>
            <person name="Morin E."/>
            <person name="Salamov A."/>
            <person name="Lipzen A."/>
            <person name="Mereny Z."/>
            <person name="Hegedus B."/>
            <person name="Baldrian P."/>
            <person name="Stursova M."/>
            <person name="Weitz H."/>
            <person name="Taylor A."/>
            <person name="Grigoriev I.V."/>
            <person name="Nagy L.G."/>
            <person name="Martin F."/>
            <person name="Kauserud H."/>
        </authorList>
    </citation>
    <scope>NUCLEOTIDE SEQUENCE</scope>
    <source>
        <strain evidence="2">CBHHK067</strain>
    </source>
</reference>
<protein>
    <recommendedName>
        <fullName evidence="4">Secreted protein</fullName>
    </recommendedName>
</protein>
<dbReference type="Proteomes" id="UP001221757">
    <property type="component" value="Unassembled WGS sequence"/>
</dbReference>
<evidence type="ECO:0000313" key="2">
    <source>
        <dbReference type="EMBL" id="KAJ7638053.1"/>
    </source>
</evidence>
<feature type="chain" id="PRO_5041980143" description="Secreted protein" evidence="1">
    <location>
        <begin position="18"/>
        <end position="97"/>
    </location>
</feature>
<feature type="signal peptide" evidence="1">
    <location>
        <begin position="1"/>
        <end position="17"/>
    </location>
</feature>
<keyword evidence="3" id="KW-1185">Reference proteome</keyword>
<gene>
    <name evidence="2" type="ORF">B0H17DRAFT_484590</name>
</gene>
<sequence>MLNAALALLVLLCGDEALRPASRGWAEVRGVRAPAVAPVVAAIVIRAVNRGRGRRGGRVVVVARVVLERHAKRAEEKELLWRPSAHPRRLAVRGWCC</sequence>
<dbReference type="AlphaFoldDB" id="A0AAD7C395"/>
<organism evidence="2 3">
    <name type="scientific">Mycena rosella</name>
    <name type="common">Pink bonnet</name>
    <name type="synonym">Agaricus rosellus</name>
    <dbReference type="NCBI Taxonomy" id="1033263"/>
    <lineage>
        <taxon>Eukaryota</taxon>
        <taxon>Fungi</taxon>
        <taxon>Dikarya</taxon>
        <taxon>Basidiomycota</taxon>
        <taxon>Agaricomycotina</taxon>
        <taxon>Agaricomycetes</taxon>
        <taxon>Agaricomycetidae</taxon>
        <taxon>Agaricales</taxon>
        <taxon>Marasmiineae</taxon>
        <taxon>Mycenaceae</taxon>
        <taxon>Mycena</taxon>
    </lineage>
</organism>
<accession>A0AAD7C395</accession>
<evidence type="ECO:0000313" key="3">
    <source>
        <dbReference type="Proteomes" id="UP001221757"/>
    </source>
</evidence>
<evidence type="ECO:0008006" key="4">
    <source>
        <dbReference type="Google" id="ProtNLM"/>
    </source>
</evidence>
<dbReference type="EMBL" id="JARKIE010000446">
    <property type="protein sequence ID" value="KAJ7638053.1"/>
    <property type="molecule type" value="Genomic_DNA"/>
</dbReference>
<comment type="caution">
    <text evidence="2">The sequence shown here is derived from an EMBL/GenBank/DDBJ whole genome shotgun (WGS) entry which is preliminary data.</text>
</comment>
<proteinExistence type="predicted"/>
<name>A0AAD7C395_MYCRO</name>